<dbReference type="EMBL" id="LIAA01000005">
    <property type="protein sequence ID" value="KXV78755.1"/>
    <property type="molecule type" value="Genomic_DNA"/>
</dbReference>
<dbReference type="OrthoDB" id="10002303at2"/>
<protein>
    <submittedName>
        <fullName evidence="1">Uncharacterized protein</fullName>
    </submittedName>
</protein>
<dbReference type="Proteomes" id="UP000075462">
    <property type="component" value="Unassembled WGS sequence"/>
</dbReference>
<comment type="caution">
    <text evidence="1">The sequence shown here is derived from an EMBL/GenBank/DDBJ whole genome shotgun (WGS) entry which is preliminary data.</text>
</comment>
<name>A0A149VEY8_9PROT</name>
<sequence length="171" mass="18548">MRSINRRDAFTALGATALAGIAAAGLAKPETLTAAPKAKPFLTSEQRLMALCDEFIRLEVQVDAIHAQLETFEQEQAVEPQLSVLYQQEKNVFDQINAIKATTLEGFIAKARAFAAWDRGEYLSKDGGNWDIAMLGQLIQELISLGPKDSVTRLCPTLASDGHKESSSLAA</sequence>
<dbReference type="PATRIC" id="fig|178900.7.peg.2193"/>
<accession>A0A149VEY8</accession>
<evidence type="ECO:0000313" key="2">
    <source>
        <dbReference type="Proteomes" id="UP000075462"/>
    </source>
</evidence>
<organism evidence="1 2">
    <name type="scientific">Acetobacter cerevisiae</name>
    <dbReference type="NCBI Taxonomy" id="178900"/>
    <lineage>
        <taxon>Bacteria</taxon>
        <taxon>Pseudomonadati</taxon>
        <taxon>Pseudomonadota</taxon>
        <taxon>Alphaproteobacteria</taxon>
        <taxon>Acetobacterales</taxon>
        <taxon>Acetobacteraceae</taxon>
        <taxon>Acetobacter</taxon>
    </lineage>
</organism>
<reference evidence="1 2" key="1">
    <citation type="submission" date="2015-06" db="EMBL/GenBank/DDBJ databases">
        <title>Improved classification and identification of acetic acid bacteria using matrix-assisted laser desorption/ionization time-of-flight mass spectrometry; Gluconobacter nephelii and Gluconobacter uchimurae are later heterotypic synonyms of Gluconobacter japonicus and Gluconobacter oxydans, respectively.</title>
        <authorList>
            <person name="Li L."/>
            <person name="Cleenwerck I."/>
            <person name="De Vuyst L."/>
            <person name="Vandamme P."/>
        </authorList>
    </citation>
    <scope>NUCLEOTIDE SEQUENCE [LARGE SCALE GENOMIC DNA]</scope>
    <source>
        <strain evidence="1 2">LMG 1545</strain>
    </source>
</reference>
<dbReference type="AlphaFoldDB" id="A0A149VEY8"/>
<dbReference type="RefSeq" id="WP_062271105.1">
    <property type="nucleotide sequence ID" value="NZ_LIAA01000005.1"/>
</dbReference>
<proteinExistence type="predicted"/>
<evidence type="ECO:0000313" key="1">
    <source>
        <dbReference type="EMBL" id="KXV78755.1"/>
    </source>
</evidence>
<dbReference type="InterPro" id="IPR006311">
    <property type="entry name" value="TAT_signal"/>
</dbReference>
<gene>
    <name evidence="1" type="ORF">AD954_01125</name>
</gene>
<dbReference type="PROSITE" id="PS51318">
    <property type="entry name" value="TAT"/>
    <property type="match status" value="1"/>
</dbReference>